<comment type="similarity">
    <text evidence="1">Belongs to the universal ribosomal protein uL6 family.</text>
</comment>
<keyword evidence="5" id="KW-1185">Reference proteome</keyword>
<dbReference type="InterPro" id="IPR019906">
    <property type="entry name" value="Ribosomal_uL6_bac-type"/>
</dbReference>
<gene>
    <name evidence="4" type="ORF">HANVADRAFT_51352</name>
</gene>
<dbReference type="GO" id="GO:0003735">
    <property type="term" value="F:structural constituent of ribosome"/>
    <property type="evidence" value="ECO:0007669"/>
    <property type="project" value="InterPro"/>
</dbReference>
<feature type="non-terminal residue" evidence="4">
    <location>
        <position position="266"/>
    </location>
</feature>
<dbReference type="GO" id="GO:0006412">
    <property type="term" value="P:translation"/>
    <property type="evidence" value="ECO:0007669"/>
    <property type="project" value="InterPro"/>
</dbReference>
<evidence type="ECO:0008006" key="6">
    <source>
        <dbReference type="Google" id="ProtNLM"/>
    </source>
</evidence>
<dbReference type="InterPro" id="IPR036789">
    <property type="entry name" value="Ribosomal_uL6-like_a/b-dom_sf"/>
</dbReference>
<dbReference type="PRINTS" id="PR00059">
    <property type="entry name" value="RIBOSOMALL6"/>
</dbReference>
<dbReference type="Proteomes" id="UP000092321">
    <property type="component" value="Unassembled WGS sequence"/>
</dbReference>
<dbReference type="InterPro" id="IPR000702">
    <property type="entry name" value="Ribosomal_uL6-like"/>
</dbReference>
<dbReference type="OrthoDB" id="540873at2759"/>
<dbReference type="SUPFAM" id="SSF56053">
    <property type="entry name" value="Ribosomal protein L6"/>
    <property type="match status" value="1"/>
</dbReference>
<evidence type="ECO:0000256" key="3">
    <source>
        <dbReference type="ARBA" id="ARBA00023274"/>
    </source>
</evidence>
<dbReference type="PANTHER" id="PTHR11655">
    <property type="entry name" value="60S/50S RIBOSOMAL PROTEIN L6/L9"/>
    <property type="match status" value="1"/>
</dbReference>
<dbReference type="PANTHER" id="PTHR11655:SF14">
    <property type="entry name" value="LARGE RIBOSOMAL SUBUNIT PROTEIN UL6M"/>
    <property type="match status" value="1"/>
</dbReference>
<dbReference type="EMBL" id="LXPE01000002">
    <property type="protein sequence ID" value="OBA28931.1"/>
    <property type="molecule type" value="Genomic_DNA"/>
</dbReference>
<dbReference type="AlphaFoldDB" id="A0A1B7TJK9"/>
<dbReference type="GO" id="GO:0005762">
    <property type="term" value="C:mitochondrial large ribosomal subunit"/>
    <property type="evidence" value="ECO:0007669"/>
    <property type="project" value="TreeGrafter"/>
</dbReference>
<dbReference type="GO" id="GO:0019843">
    <property type="term" value="F:rRNA binding"/>
    <property type="evidence" value="ECO:0007669"/>
    <property type="project" value="InterPro"/>
</dbReference>
<evidence type="ECO:0000256" key="1">
    <source>
        <dbReference type="ARBA" id="ARBA00009356"/>
    </source>
</evidence>
<organism evidence="4 5">
    <name type="scientific">Hanseniaspora valbyensis NRRL Y-1626</name>
    <dbReference type="NCBI Taxonomy" id="766949"/>
    <lineage>
        <taxon>Eukaryota</taxon>
        <taxon>Fungi</taxon>
        <taxon>Dikarya</taxon>
        <taxon>Ascomycota</taxon>
        <taxon>Saccharomycotina</taxon>
        <taxon>Saccharomycetes</taxon>
        <taxon>Saccharomycodales</taxon>
        <taxon>Saccharomycodaceae</taxon>
        <taxon>Hanseniaspora</taxon>
    </lineage>
</organism>
<proteinExistence type="inferred from homology"/>
<evidence type="ECO:0000256" key="2">
    <source>
        <dbReference type="ARBA" id="ARBA00022980"/>
    </source>
</evidence>
<sequence>MLNIHSFSKRLFSQNNVLKSKIGAQPIFININELKFNILKKNEYEIFTEYDDYNPKKTLINTEREVIKLKGKRYNELGQKNELILNQILTLQGKAGELTMKLPNFMSVNLTRAGEETETSENPYKISGENDDGRRLLSLSVEHPELKIQTSMWGTLRTILKNNIEGVVDGHLGYLRFVGPGCRFILPEDKPGILTIKKGSTYRDRKIPEGLNLELKSPTFLTIEGVNLQQIHNYANSIHAMYKPDPYKGAGIYVNDNVYLKKVKSG</sequence>
<name>A0A1B7TJK9_9ASCO</name>
<protein>
    <recommendedName>
        <fullName evidence="6">Ribosomal protein L6</fullName>
    </recommendedName>
</protein>
<evidence type="ECO:0000313" key="5">
    <source>
        <dbReference type="Proteomes" id="UP000092321"/>
    </source>
</evidence>
<dbReference type="Gene3D" id="3.90.930.12">
    <property type="entry name" value="Ribosomal protein L6, alpha-beta domain"/>
    <property type="match status" value="2"/>
</dbReference>
<keyword evidence="2" id="KW-0689">Ribosomal protein</keyword>
<reference evidence="5" key="1">
    <citation type="journal article" date="2016" name="Proc. Natl. Acad. Sci. U.S.A.">
        <title>Comparative genomics of biotechnologically important yeasts.</title>
        <authorList>
            <person name="Riley R."/>
            <person name="Haridas S."/>
            <person name="Wolfe K.H."/>
            <person name="Lopes M.R."/>
            <person name="Hittinger C.T."/>
            <person name="Goeker M."/>
            <person name="Salamov A.A."/>
            <person name="Wisecaver J.H."/>
            <person name="Long T.M."/>
            <person name="Calvey C.H."/>
            <person name="Aerts A.L."/>
            <person name="Barry K.W."/>
            <person name="Choi C."/>
            <person name="Clum A."/>
            <person name="Coughlan A.Y."/>
            <person name="Deshpande S."/>
            <person name="Douglass A.P."/>
            <person name="Hanson S.J."/>
            <person name="Klenk H.-P."/>
            <person name="LaButti K.M."/>
            <person name="Lapidus A."/>
            <person name="Lindquist E.A."/>
            <person name="Lipzen A.M."/>
            <person name="Meier-Kolthoff J.P."/>
            <person name="Ohm R.A."/>
            <person name="Otillar R.P."/>
            <person name="Pangilinan J.L."/>
            <person name="Peng Y."/>
            <person name="Rokas A."/>
            <person name="Rosa C.A."/>
            <person name="Scheuner C."/>
            <person name="Sibirny A.A."/>
            <person name="Slot J.C."/>
            <person name="Stielow J.B."/>
            <person name="Sun H."/>
            <person name="Kurtzman C.P."/>
            <person name="Blackwell M."/>
            <person name="Grigoriev I.V."/>
            <person name="Jeffries T.W."/>
        </authorList>
    </citation>
    <scope>NUCLEOTIDE SEQUENCE [LARGE SCALE GENOMIC DNA]</scope>
    <source>
        <strain evidence="5">NRRL Y-1626</strain>
    </source>
</reference>
<comment type="caution">
    <text evidence="4">The sequence shown here is derived from an EMBL/GenBank/DDBJ whole genome shotgun (WGS) entry which is preliminary data.</text>
</comment>
<keyword evidence="3" id="KW-0687">Ribonucleoprotein</keyword>
<accession>A0A1B7TJK9</accession>
<evidence type="ECO:0000313" key="4">
    <source>
        <dbReference type="EMBL" id="OBA28931.1"/>
    </source>
</evidence>